<dbReference type="EMBL" id="VMRJ01000005">
    <property type="protein sequence ID" value="TVT38501.1"/>
    <property type="molecule type" value="Genomic_DNA"/>
</dbReference>
<feature type="signal peptide" evidence="1">
    <location>
        <begin position="1"/>
        <end position="18"/>
    </location>
</feature>
<dbReference type="AlphaFoldDB" id="A0A558BPS9"/>
<sequence>MKVLVMLLLLLGGPAAWAQQAELTALLQKENVPGLQLSYTKGKATKMYHLGLRQAGTTQAVATNSIFQAASLGKVVLAYVALRLHDRGVLDLDKSLLAYAPYPRLQPDPRAARVTARRVLTHTTGLPNWADNPLRPTWATSALRLKYAPDSCWNYSGEGYVWLQKTLEHLTGKSWEVLAQEEVFRPLGLKNSSFVWQARFAAVAASGHDDKGKPTEVRKFAAPYGAYSLLTTATDYGLFLQALVAGRGLKPATARLLITPANAAGRCGTPASAADPAIAWACGLGLVTTSQGLALWHWGDNGDFRGFFLALPGRQESLVFLTNGANGNKLTDEVLRLFFGPGQYWTTAWLAAE</sequence>
<feature type="domain" description="Beta-lactamase-related" evidence="2">
    <location>
        <begin position="24"/>
        <end position="330"/>
    </location>
</feature>
<dbReference type="Gene3D" id="3.40.710.10">
    <property type="entry name" value="DD-peptidase/beta-lactamase superfamily"/>
    <property type="match status" value="1"/>
</dbReference>
<organism evidence="3 4">
    <name type="scientific">Hymenobacter setariae</name>
    <dbReference type="NCBI Taxonomy" id="2594794"/>
    <lineage>
        <taxon>Bacteria</taxon>
        <taxon>Pseudomonadati</taxon>
        <taxon>Bacteroidota</taxon>
        <taxon>Cytophagia</taxon>
        <taxon>Cytophagales</taxon>
        <taxon>Hymenobacteraceae</taxon>
        <taxon>Hymenobacter</taxon>
    </lineage>
</organism>
<feature type="chain" id="PRO_5021859278" evidence="1">
    <location>
        <begin position="19"/>
        <end position="353"/>
    </location>
</feature>
<dbReference type="Pfam" id="PF00144">
    <property type="entry name" value="Beta-lactamase"/>
    <property type="match status" value="1"/>
</dbReference>
<dbReference type="PANTHER" id="PTHR43283">
    <property type="entry name" value="BETA-LACTAMASE-RELATED"/>
    <property type="match status" value="1"/>
</dbReference>
<comment type="caution">
    <text evidence="3">The sequence shown here is derived from an EMBL/GenBank/DDBJ whole genome shotgun (WGS) entry which is preliminary data.</text>
</comment>
<keyword evidence="4" id="KW-1185">Reference proteome</keyword>
<dbReference type="SUPFAM" id="SSF56601">
    <property type="entry name" value="beta-lactamase/transpeptidase-like"/>
    <property type="match status" value="1"/>
</dbReference>
<protein>
    <submittedName>
        <fullName evidence="3">Beta-lactamase family protein</fullName>
    </submittedName>
</protein>
<evidence type="ECO:0000256" key="1">
    <source>
        <dbReference type="SAM" id="SignalP"/>
    </source>
</evidence>
<reference evidence="3 4" key="1">
    <citation type="submission" date="2019-07" db="EMBL/GenBank/DDBJ databases">
        <title>Hymenobacter sp. straun FUR1 Genome sequencing and assembly.</title>
        <authorList>
            <person name="Chhetri G."/>
        </authorList>
    </citation>
    <scope>NUCLEOTIDE SEQUENCE [LARGE SCALE GENOMIC DNA]</scope>
    <source>
        <strain evidence="3 4">Fur1</strain>
    </source>
</reference>
<evidence type="ECO:0000313" key="4">
    <source>
        <dbReference type="Proteomes" id="UP000317624"/>
    </source>
</evidence>
<evidence type="ECO:0000313" key="3">
    <source>
        <dbReference type="EMBL" id="TVT38501.1"/>
    </source>
</evidence>
<dbReference type="InterPro" id="IPR001466">
    <property type="entry name" value="Beta-lactam-related"/>
</dbReference>
<keyword evidence="1" id="KW-0732">Signal</keyword>
<dbReference type="PANTHER" id="PTHR43283:SF18">
    <property type="match status" value="1"/>
</dbReference>
<gene>
    <name evidence="3" type="ORF">FNT36_20160</name>
</gene>
<name>A0A558BPS9_9BACT</name>
<dbReference type="OrthoDB" id="3174977at2"/>
<accession>A0A558BPS9</accession>
<dbReference type="InterPro" id="IPR012338">
    <property type="entry name" value="Beta-lactam/transpept-like"/>
</dbReference>
<proteinExistence type="predicted"/>
<dbReference type="Proteomes" id="UP000317624">
    <property type="component" value="Unassembled WGS sequence"/>
</dbReference>
<dbReference type="InterPro" id="IPR050789">
    <property type="entry name" value="Diverse_Enzym_Activities"/>
</dbReference>
<evidence type="ECO:0000259" key="2">
    <source>
        <dbReference type="Pfam" id="PF00144"/>
    </source>
</evidence>
<dbReference type="RefSeq" id="WP_144851432.1">
    <property type="nucleotide sequence ID" value="NZ_VMRJ01000005.1"/>
</dbReference>